<evidence type="ECO:0000313" key="2">
    <source>
        <dbReference type="Proteomes" id="UP000189795"/>
    </source>
</evidence>
<dbReference type="AlphaFoldDB" id="A0A1V4FJ66"/>
<dbReference type="Proteomes" id="UP000189795">
    <property type="component" value="Unassembled WGS sequence"/>
</dbReference>
<proteinExistence type="predicted"/>
<organism evidence="1 2">
    <name type="scientific">Limosilactobacillus reuteri</name>
    <name type="common">Lactobacillus reuteri</name>
    <dbReference type="NCBI Taxonomy" id="1598"/>
    <lineage>
        <taxon>Bacteria</taxon>
        <taxon>Bacillati</taxon>
        <taxon>Bacillota</taxon>
        <taxon>Bacilli</taxon>
        <taxon>Lactobacillales</taxon>
        <taxon>Lactobacillaceae</taxon>
        <taxon>Limosilactobacillus</taxon>
    </lineage>
</organism>
<evidence type="ECO:0000313" key="1">
    <source>
        <dbReference type="EMBL" id="OPG87236.1"/>
    </source>
</evidence>
<protein>
    <submittedName>
        <fullName evidence="1">Uncharacterized protein</fullName>
    </submittedName>
</protein>
<accession>A0A1V4FJ66</accession>
<sequence>MEKKITGVNIMQKVNGEIGVILEKSWDMGILWNKVGSYETIAELSQLIEEWYPWSVDEAELKELTEEFLENQYIDVDGEEIELIQLVGENQVYVKYRNYSAIDECDCLIYDKSKKNYLLGFSNTGWARIDGAIDLATGTVGYYNDQENIYTPVGYLEDDDLDMLNGIIQDFDLSIDYECSVKREKELVP</sequence>
<dbReference type="EMBL" id="MWVS01000126">
    <property type="protein sequence ID" value="OPG87236.1"/>
    <property type="molecule type" value="Genomic_DNA"/>
</dbReference>
<gene>
    <name evidence="1" type="ORF">B5D07_10595</name>
</gene>
<reference evidence="1 2" key="1">
    <citation type="submission" date="2017-03" db="EMBL/GenBank/DDBJ databases">
        <title>Antibiotic resistance of probiotic microorganisms.</title>
        <authorList>
            <person name="Sanudo A.I."/>
            <person name="Olivares M."/>
            <person name="Banuelos O."/>
        </authorList>
    </citation>
    <scope>NUCLEOTIDE SEQUENCE [LARGE SCALE GENOMIC DNA]</scope>
    <source>
        <strain evidence="1 2">CECT8605</strain>
    </source>
</reference>
<name>A0A1V4FJ66_LIMRT</name>
<comment type="caution">
    <text evidence="1">The sequence shown here is derived from an EMBL/GenBank/DDBJ whole genome shotgun (WGS) entry which is preliminary data.</text>
</comment>